<feature type="transmembrane region" description="Helical" evidence="1">
    <location>
        <begin position="179"/>
        <end position="202"/>
    </location>
</feature>
<organism evidence="2 3">
    <name type="scientific">Chryseobacterium flavum</name>
    <dbReference type="NCBI Taxonomy" id="415851"/>
    <lineage>
        <taxon>Bacteria</taxon>
        <taxon>Pseudomonadati</taxon>
        <taxon>Bacteroidota</taxon>
        <taxon>Flavobacteriia</taxon>
        <taxon>Flavobacteriales</taxon>
        <taxon>Weeksellaceae</taxon>
        <taxon>Chryseobacterium group</taxon>
        <taxon>Chryseobacterium</taxon>
    </lineage>
</organism>
<dbReference type="Proteomes" id="UP000256769">
    <property type="component" value="Unassembled WGS sequence"/>
</dbReference>
<dbReference type="EMBL" id="QNUE01000013">
    <property type="protein sequence ID" value="REC65555.1"/>
    <property type="molecule type" value="Genomic_DNA"/>
</dbReference>
<comment type="caution">
    <text evidence="2">The sequence shown here is derived from an EMBL/GenBank/DDBJ whole genome shotgun (WGS) entry which is preliminary data.</text>
</comment>
<evidence type="ECO:0000313" key="3">
    <source>
        <dbReference type="Proteomes" id="UP000256769"/>
    </source>
</evidence>
<reference evidence="2 3" key="1">
    <citation type="journal article" date="2007" name="Int. J. Syst. Evol. Microbiol.">
        <title>Chryseobacterium flavum sp. nov., isolated from polluted soil.</title>
        <authorList>
            <person name="Zhou Y."/>
            <person name="Dong J."/>
            <person name="Wang X."/>
            <person name="Huang X."/>
            <person name="Zhang K.Y."/>
            <person name="Zhang Y.Q."/>
            <person name="Guo Y.F."/>
            <person name="Lai R."/>
            <person name="Li W.J."/>
        </authorList>
    </citation>
    <scope>NUCLEOTIDE SEQUENCE [LARGE SCALE GENOMIC DNA]</scope>
    <source>
        <strain evidence="2 3">KCTC 12877</strain>
    </source>
</reference>
<dbReference type="RefSeq" id="WP_115962041.1">
    <property type="nucleotide sequence ID" value="NZ_CBCRVL010000012.1"/>
</dbReference>
<feature type="transmembrane region" description="Helical" evidence="1">
    <location>
        <begin position="342"/>
        <end position="360"/>
    </location>
</feature>
<evidence type="ECO:0000313" key="2">
    <source>
        <dbReference type="EMBL" id="REC65555.1"/>
    </source>
</evidence>
<feature type="transmembrane region" description="Helical" evidence="1">
    <location>
        <begin position="38"/>
        <end position="54"/>
    </location>
</feature>
<feature type="transmembrane region" description="Helical" evidence="1">
    <location>
        <begin position="100"/>
        <end position="121"/>
    </location>
</feature>
<keyword evidence="1" id="KW-0812">Transmembrane</keyword>
<dbReference type="OrthoDB" id="6683294at2"/>
<dbReference type="Pfam" id="PF14897">
    <property type="entry name" value="EpsG"/>
    <property type="match status" value="1"/>
</dbReference>
<keyword evidence="1" id="KW-0472">Membrane</keyword>
<protein>
    <recommendedName>
        <fullName evidence="4">EpsG family protein</fullName>
    </recommendedName>
</protein>
<dbReference type="InterPro" id="IPR049458">
    <property type="entry name" value="EpsG-like"/>
</dbReference>
<keyword evidence="3" id="KW-1185">Reference proteome</keyword>
<name>A0A3D9CIJ6_9FLAO</name>
<feature type="transmembrane region" description="Helical" evidence="1">
    <location>
        <begin position="66"/>
        <end position="88"/>
    </location>
</feature>
<gene>
    <name evidence="2" type="ORF">DRF59_15345</name>
</gene>
<dbReference type="AlphaFoldDB" id="A0A3D9CIJ6"/>
<sequence>MDIFNLKYYIIYFVFAVAAFIFSMYIDIKKKNYNNISRFVTFLLFIIIAVVFGFRDSDIGSDTEMYKWQFLTYSNVDFGIQVAFKYFIILTHFFTENYHYFLFAVSLLYVSIIFWSINIYIKNFEANFLLVGFAFVSLIFFIQLGINIIRQGVSLAFVLLAISYYIKDRNNIKSWLLPFIVAIGFHATSAIILFLFFIILLLKRITLNYYYLWYFILLGISAVGGSILSLGSFLNYFLVIDSKRADFYVKDQGTDGEFVVGFKAQFAVFNTIFLIIFSLINYKLLKNENENYKLLLKYYMFISGVFFMMFQIPYSDRWGIMSWITIPFLVAPLFSIKNTSKYGMLTVMFFIFIFVFFNIYNNSK</sequence>
<keyword evidence="1" id="KW-1133">Transmembrane helix</keyword>
<proteinExistence type="predicted"/>
<feature type="transmembrane region" description="Helical" evidence="1">
    <location>
        <begin position="258"/>
        <end position="282"/>
    </location>
</feature>
<evidence type="ECO:0008006" key="4">
    <source>
        <dbReference type="Google" id="ProtNLM"/>
    </source>
</evidence>
<evidence type="ECO:0000256" key="1">
    <source>
        <dbReference type="SAM" id="Phobius"/>
    </source>
</evidence>
<feature type="transmembrane region" description="Helical" evidence="1">
    <location>
        <begin position="127"/>
        <end position="145"/>
    </location>
</feature>
<feature type="transmembrane region" description="Helical" evidence="1">
    <location>
        <begin position="294"/>
        <end position="312"/>
    </location>
</feature>
<accession>A0A3D9CIJ6</accession>
<feature type="transmembrane region" description="Helical" evidence="1">
    <location>
        <begin position="209"/>
        <end position="238"/>
    </location>
</feature>
<feature type="transmembrane region" description="Helical" evidence="1">
    <location>
        <begin position="6"/>
        <end position="26"/>
    </location>
</feature>
<feature type="transmembrane region" description="Helical" evidence="1">
    <location>
        <begin position="318"/>
        <end position="335"/>
    </location>
</feature>